<dbReference type="AlphaFoldDB" id="A0A7W7IKM4"/>
<evidence type="ECO:0000313" key="1">
    <source>
        <dbReference type="EMBL" id="MBB4778854.1"/>
    </source>
</evidence>
<dbReference type="Proteomes" id="UP000549343">
    <property type="component" value="Unassembled WGS sequence"/>
</dbReference>
<name>A0A7W7IKM4_9ACTN</name>
<organism evidence="1 2">
    <name type="scientific">Actinomadura livida</name>
    <dbReference type="NCBI Taxonomy" id="79909"/>
    <lineage>
        <taxon>Bacteria</taxon>
        <taxon>Bacillati</taxon>
        <taxon>Actinomycetota</taxon>
        <taxon>Actinomycetes</taxon>
        <taxon>Streptosporangiales</taxon>
        <taxon>Thermomonosporaceae</taxon>
        <taxon>Actinomadura</taxon>
    </lineage>
</organism>
<gene>
    <name evidence="1" type="ORF">F4557_007272</name>
</gene>
<dbReference type="EMBL" id="JACHMV010000001">
    <property type="protein sequence ID" value="MBB4778854.1"/>
    <property type="molecule type" value="Genomic_DNA"/>
</dbReference>
<evidence type="ECO:0000313" key="2">
    <source>
        <dbReference type="Proteomes" id="UP000549343"/>
    </source>
</evidence>
<accession>A0A7W7IKM4</accession>
<sequence length="42" mass="4793">MVIDHPFGLVTEARSQRISVEQMCSECATAVFKPDNFPFCRM</sequence>
<protein>
    <submittedName>
        <fullName evidence="1">Uncharacterized protein</fullName>
    </submittedName>
</protein>
<reference evidence="1 2" key="1">
    <citation type="submission" date="2020-08" db="EMBL/GenBank/DDBJ databases">
        <title>Sequencing the genomes of 1000 actinobacteria strains.</title>
        <authorList>
            <person name="Klenk H.-P."/>
        </authorList>
    </citation>
    <scope>NUCLEOTIDE SEQUENCE [LARGE SCALE GENOMIC DNA]</scope>
    <source>
        <strain evidence="1 2">DSM 44772</strain>
    </source>
</reference>
<comment type="caution">
    <text evidence="1">The sequence shown here is derived from an EMBL/GenBank/DDBJ whole genome shotgun (WGS) entry which is preliminary data.</text>
</comment>
<proteinExistence type="predicted"/>